<proteinExistence type="predicted"/>
<dbReference type="Pfam" id="PF13600">
    <property type="entry name" value="DUF4140"/>
    <property type="match status" value="1"/>
</dbReference>
<dbReference type="PANTHER" id="PTHR31005">
    <property type="entry name" value="DUF4139 DOMAIN-CONTAINING PROTEIN"/>
    <property type="match status" value="1"/>
</dbReference>
<comment type="caution">
    <text evidence="4">The sequence shown here is derived from an EMBL/GenBank/DDBJ whole genome shotgun (WGS) entry which is preliminary data.</text>
</comment>
<protein>
    <submittedName>
        <fullName evidence="4">Mucoidy inhibitor MuiA family protein</fullName>
    </submittedName>
</protein>
<evidence type="ECO:0000313" key="4">
    <source>
        <dbReference type="EMBL" id="MFC1441239.1"/>
    </source>
</evidence>
<evidence type="ECO:0000313" key="5">
    <source>
        <dbReference type="Proteomes" id="UP001592581"/>
    </source>
</evidence>
<evidence type="ECO:0000259" key="2">
    <source>
        <dbReference type="Pfam" id="PF13598"/>
    </source>
</evidence>
<name>A0ABV6XTH5_9ACTN</name>
<dbReference type="RefSeq" id="WP_380566488.1">
    <property type="nucleotide sequence ID" value="NZ_JBEUKS010000008.1"/>
</dbReference>
<dbReference type="Proteomes" id="UP001592581">
    <property type="component" value="Unassembled WGS sequence"/>
</dbReference>
<organism evidence="4 5">
    <name type="scientific">Streptacidiphilus jeojiensis</name>
    <dbReference type="NCBI Taxonomy" id="3229225"/>
    <lineage>
        <taxon>Bacteria</taxon>
        <taxon>Bacillati</taxon>
        <taxon>Actinomycetota</taxon>
        <taxon>Actinomycetes</taxon>
        <taxon>Kitasatosporales</taxon>
        <taxon>Streptomycetaceae</taxon>
        <taxon>Streptacidiphilus</taxon>
    </lineage>
</organism>
<feature type="domain" description="DUF4139" evidence="2">
    <location>
        <begin position="221"/>
        <end position="533"/>
    </location>
</feature>
<dbReference type="PANTHER" id="PTHR31005:SF8">
    <property type="entry name" value="DUF4139 DOMAIN-CONTAINING PROTEIN"/>
    <property type="match status" value="1"/>
</dbReference>
<gene>
    <name evidence="4" type="ORF">ABUW04_23545</name>
</gene>
<feature type="coiled-coil region" evidence="1">
    <location>
        <begin position="91"/>
        <end position="139"/>
    </location>
</feature>
<sequence>MAEKTEDGAIPCPVTAVTLLEDRAELSRTAVLDGGLPAGTHRLRLGPVGPLAVDRSLRAELEAPGAGADIRDVRLVRLYTPPPEGAPGPDASALRHRVHELGELMRRLEADRDRTGARVAVLEQLLDELRRDIAESAGAGAADPQRWTAELDRAYDEHTRHGEAQRLLLRRIARTRTELGSAREALDAAEEQPLVLSAFVDVVIEAGEPLPEGARLQLVHLSPCALWRPAYRAELSADGTSLALQCDAVAWQRTGEDWTGAALSFSTARTTLAAEPPLLGEDVLLLVDRTPEERKTIEVDLREVDIQTVGPAGDGPAGPSAASAAALALPGVDDGGEARLLVAPAPVDLPSDGRPHRIGLASATLPATAEYSSAPELSALVTQVARFRNSTGQVLLSGPVDLIRGSGFVGRGELRFTAEGAPAELSFGSEDTFRVTRSVEESRDTTAVTGRTVITRTVRLALSRFAPADAAPLAVVVRERIPVSEITAVDVRLDKERSSPQPEGVDADGIVRYDLTLAADDRRTLTLGYEITASRSVAV</sequence>
<feature type="domain" description="DUF4140" evidence="3">
    <location>
        <begin position="17"/>
        <end position="122"/>
    </location>
</feature>
<reference evidence="4 5" key="1">
    <citation type="submission" date="2024-06" db="EMBL/GenBank/DDBJ databases">
        <authorList>
            <person name="Lee S.D."/>
        </authorList>
    </citation>
    <scope>NUCLEOTIDE SEQUENCE [LARGE SCALE GENOMIC DNA]</scope>
    <source>
        <strain evidence="4 5">N1-10</strain>
    </source>
</reference>
<dbReference type="InterPro" id="IPR037291">
    <property type="entry name" value="DUF4139"/>
</dbReference>
<dbReference type="NCBIfam" id="TIGR02231">
    <property type="entry name" value="mucoidy inhibitor MuiA family protein"/>
    <property type="match status" value="1"/>
</dbReference>
<dbReference type="InterPro" id="IPR011935">
    <property type="entry name" value="CHP02231"/>
</dbReference>
<keyword evidence="1" id="KW-0175">Coiled coil</keyword>
<evidence type="ECO:0000256" key="1">
    <source>
        <dbReference type="SAM" id="Coils"/>
    </source>
</evidence>
<accession>A0ABV6XTH5</accession>
<dbReference type="InterPro" id="IPR025554">
    <property type="entry name" value="DUF4140"/>
</dbReference>
<dbReference type="Pfam" id="PF13598">
    <property type="entry name" value="DUF4139"/>
    <property type="match status" value="1"/>
</dbReference>
<dbReference type="EMBL" id="JBEUKS010000008">
    <property type="protein sequence ID" value="MFC1441239.1"/>
    <property type="molecule type" value="Genomic_DNA"/>
</dbReference>
<keyword evidence="5" id="KW-1185">Reference proteome</keyword>
<evidence type="ECO:0000259" key="3">
    <source>
        <dbReference type="Pfam" id="PF13600"/>
    </source>
</evidence>